<proteinExistence type="inferred from homology"/>
<sequence>MIEFQISVCLEDLIRQLNCDDTKTHSRRRGLGYIDLLNKDLKPILISSYRNWPKVFRSTVKLSVAITTPIESLVCDRTRDQKTYSSYVTYELKQLLYKAKEAFLDLSATRAIIEHSKLLLAKQPSSRDEIELLNLCLLLIRNILDAPERPVEPDSQMSPYSQSYNIELSQQNEIVCNIFAQGFGKLLLDMLACPQKGQLVVTIVQVIAAIYKDWSVENIQEKLNIMFESSVNVSFDDDEKNNPTSPLEPLCHTLQEALTVMSSTSSSSASYGDEQKMTKKQRQKTSTLKLCSTLRENVSNEDAISQLLGKFTIDFMLNGFSVLLNELLQQLKQKDNHLVDKSHFLWLLVNFLPFTSQLGQKPNILKQVLTTDLMGYLIWVVVQETENVQLDSINTAIDPKPSLRRLRLGVRAIFEYLQALEKYSVIRVSDTDKNSFSQCSEQWIFQLRHDLLAMAELRQLFLLLLRHFNNEFQTHQFLGDIICANHALLLTLERAVQQSEYKASFDLDHHLKQFCISTIMARYGSALEDFKTNDYFVNESIFTMLRRVGCEFGRFDLLCQPIILRPLCKIWEEEFEICDDWHDLIERLMRKFTENLLDDCEKVSPHKSKQRPPDIESFQFLESDQQPLDALAEEFTSKHDPLTETYGDIKLLIHQLTSAGFNKQLGWIQSSLLTACATRLHSYSGREFNHPICCSCATMKIPCPIVPWTEMEASGLRSEHFRFLLQLMGLIPQFSQYFFYPKIPTEWSADVLFSYALLFGPIPDYVDFDLTLVKKVNLPIVPDF</sequence>
<name>A0ABQ9YY48_9CRUS</name>
<comment type="subcellular location">
    <subcellularLocation>
        <location evidence="1">Nucleus</location>
    </subcellularLocation>
</comment>
<protein>
    <recommendedName>
        <fullName evidence="8">TIMELESS/TIM-1 protein</fullName>
    </recommendedName>
</protein>
<dbReference type="Proteomes" id="UP001234178">
    <property type="component" value="Unassembled WGS sequence"/>
</dbReference>
<reference evidence="6 7" key="1">
    <citation type="journal article" date="2023" name="Nucleic Acids Res.">
        <title>The hologenome of Daphnia magna reveals possible DNA methylation and microbiome-mediated evolution of the host genome.</title>
        <authorList>
            <person name="Chaturvedi A."/>
            <person name="Li X."/>
            <person name="Dhandapani V."/>
            <person name="Marshall H."/>
            <person name="Kissane S."/>
            <person name="Cuenca-Cambronero M."/>
            <person name="Asole G."/>
            <person name="Calvet F."/>
            <person name="Ruiz-Romero M."/>
            <person name="Marangio P."/>
            <person name="Guigo R."/>
            <person name="Rago D."/>
            <person name="Mirbahai L."/>
            <person name="Eastwood N."/>
            <person name="Colbourne J.K."/>
            <person name="Zhou J."/>
            <person name="Mallon E."/>
            <person name="Orsini L."/>
        </authorList>
    </citation>
    <scope>NUCLEOTIDE SEQUENCE [LARGE SCALE GENOMIC DNA]</scope>
    <source>
        <strain evidence="6">LRV0_1</strain>
    </source>
</reference>
<feature type="domain" description="Timeless C-terminal" evidence="5">
    <location>
        <begin position="653"/>
        <end position="752"/>
    </location>
</feature>
<evidence type="ECO:0000259" key="4">
    <source>
        <dbReference type="Pfam" id="PF04821"/>
    </source>
</evidence>
<evidence type="ECO:0000256" key="3">
    <source>
        <dbReference type="ARBA" id="ARBA00023242"/>
    </source>
</evidence>
<evidence type="ECO:0000313" key="7">
    <source>
        <dbReference type="Proteomes" id="UP001234178"/>
    </source>
</evidence>
<evidence type="ECO:0000256" key="1">
    <source>
        <dbReference type="ARBA" id="ARBA00004123"/>
    </source>
</evidence>
<dbReference type="InterPro" id="IPR044998">
    <property type="entry name" value="Timeless"/>
</dbReference>
<dbReference type="PANTHER" id="PTHR22940:SF5">
    <property type="entry name" value="PROTEIN TIMELESS"/>
    <property type="match status" value="1"/>
</dbReference>
<feature type="domain" description="Timeless N-terminal" evidence="4">
    <location>
        <begin position="8"/>
        <end position="252"/>
    </location>
</feature>
<dbReference type="PANTHER" id="PTHR22940">
    <property type="entry name" value="TIMEOUT/TIMELESS-2"/>
    <property type="match status" value="1"/>
</dbReference>
<keyword evidence="7" id="KW-1185">Reference proteome</keyword>
<dbReference type="InterPro" id="IPR007725">
    <property type="entry name" value="TIMELESS_C"/>
</dbReference>
<gene>
    <name evidence="6" type="ORF">OUZ56_006846</name>
</gene>
<evidence type="ECO:0008006" key="8">
    <source>
        <dbReference type="Google" id="ProtNLM"/>
    </source>
</evidence>
<dbReference type="Pfam" id="PF04821">
    <property type="entry name" value="TIMELESS"/>
    <property type="match status" value="1"/>
</dbReference>
<comment type="similarity">
    <text evidence="2">Belongs to the timeless family.</text>
</comment>
<evidence type="ECO:0000259" key="5">
    <source>
        <dbReference type="Pfam" id="PF05029"/>
    </source>
</evidence>
<dbReference type="EMBL" id="JAOYFB010000001">
    <property type="protein sequence ID" value="KAK4005125.1"/>
    <property type="molecule type" value="Genomic_DNA"/>
</dbReference>
<dbReference type="InterPro" id="IPR006906">
    <property type="entry name" value="Timeless_N"/>
</dbReference>
<evidence type="ECO:0000313" key="6">
    <source>
        <dbReference type="EMBL" id="KAK4005125.1"/>
    </source>
</evidence>
<organism evidence="6 7">
    <name type="scientific">Daphnia magna</name>
    <dbReference type="NCBI Taxonomy" id="35525"/>
    <lineage>
        <taxon>Eukaryota</taxon>
        <taxon>Metazoa</taxon>
        <taxon>Ecdysozoa</taxon>
        <taxon>Arthropoda</taxon>
        <taxon>Crustacea</taxon>
        <taxon>Branchiopoda</taxon>
        <taxon>Diplostraca</taxon>
        <taxon>Cladocera</taxon>
        <taxon>Anomopoda</taxon>
        <taxon>Daphniidae</taxon>
        <taxon>Daphnia</taxon>
    </lineage>
</organism>
<accession>A0ABQ9YY48</accession>
<keyword evidence="3" id="KW-0539">Nucleus</keyword>
<evidence type="ECO:0000256" key="2">
    <source>
        <dbReference type="ARBA" id="ARBA00008174"/>
    </source>
</evidence>
<comment type="caution">
    <text evidence="6">The sequence shown here is derived from an EMBL/GenBank/DDBJ whole genome shotgun (WGS) entry which is preliminary data.</text>
</comment>
<dbReference type="Pfam" id="PF05029">
    <property type="entry name" value="TIMELESS_C"/>
    <property type="match status" value="1"/>
</dbReference>